<protein>
    <recommendedName>
        <fullName evidence="3">Peptidase S9 prolyl oligopeptidase catalytic domain-containing protein</fullName>
    </recommendedName>
</protein>
<dbReference type="GO" id="GO:0006508">
    <property type="term" value="P:proteolysis"/>
    <property type="evidence" value="ECO:0007669"/>
    <property type="project" value="InterPro"/>
</dbReference>
<dbReference type="SUPFAM" id="SSF53474">
    <property type="entry name" value="alpha/beta-Hydrolases"/>
    <property type="match status" value="1"/>
</dbReference>
<dbReference type="Proteomes" id="UP000663856">
    <property type="component" value="Unassembled WGS sequence"/>
</dbReference>
<keyword evidence="7" id="KW-1185">Reference proteome</keyword>
<dbReference type="PANTHER" id="PTHR42776:SF27">
    <property type="entry name" value="DIPEPTIDYL PEPTIDASE FAMILY MEMBER 6"/>
    <property type="match status" value="1"/>
</dbReference>
<dbReference type="Proteomes" id="UP000663866">
    <property type="component" value="Unassembled WGS sequence"/>
</dbReference>
<feature type="signal peptide" evidence="2">
    <location>
        <begin position="1"/>
        <end position="19"/>
    </location>
</feature>
<name>A0A816NF50_9BILA</name>
<reference evidence="4" key="1">
    <citation type="submission" date="2021-02" db="EMBL/GenBank/DDBJ databases">
        <authorList>
            <person name="Nowell W R."/>
        </authorList>
    </citation>
    <scope>NUCLEOTIDE SEQUENCE</scope>
</reference>
<evidence type="ECO:0000313" key="5">
    <source>
        <dbReference type="EMBL" id="CAF3845268.1"/>
    </source>
</evidence>
<dbReference type="PANTHER" id="PTHR42776">
    <property type="entry name" value="SERINE PEPTIDASE S9 FAMILY MEMBER"/>
    <property type="match status" value="1"/>
</dbReference>
<sequence length="697" mass="79214">MRVYLFVIFTLQCYTSIRAHPKLTIDEFFNATSFQSVSLSPNGRHLLVYTRKPAWDSNSYDNNLWLYETDGSKKELITTQYFAFMEPKWSPSGDWFFYYGNDKVTTNSTDERVRYRHSSNKSLKNQHKIHLYSVTSGELLSIDIGKATPSALTWSDSDSSLYFAAQSTESTEDADRLYEAEWKDVIQYRRRKPNYGSVIQRIDIKRKHGKLSVKIHCIKHLDFIVTELLFVASEHKVVCISYSPIIETLSEIELYAIDFLNTSSLIRLTNSKLFEYNLKLSTDGKHVFFLVYPVRLNNENFLSMQGRLYSIDLTNGQIEQWGKGFQGSVRDYTIRSEGGVFILGQLGTNVHVYTQLSVLENVCLLSGWHGSYRSISSSKSKQYSSVAVTYSSFEQPEEVYFTKHIDELPWAKPLTHENQLLSTRDLPRTKLYRWSNPEDNRTIEGILHYPPGKFEHKNLPLFVLMHGGPTGASLNQLQPSFDTWAPLAATEGWLVLEPNFRGSTGYGDKFIDEVLCEMLSRTGKDILTGVNSLVNDGIVDPTRLNIGGYSFGGFLTNWLITQTTLFSAAVSGAGASELVSMWGTTDFPTYGASFMCGFPWEVTEIYKKESAMNNLNKAQTPILITTGAKETRVPADQSYMLERGLTYLGVPVKLLLFPDEGHAFSSNPWHGKIKVREELKWLAQYDHLRSVGAEDVL</sequence>
<proteinExistence type="predicted"/>
<feature type="domain" description="Peptidase S9 prolyl oligopeptidase catalytic" evidence="3">
    <location>
        <begin position="480"/>
        <end position="685"/>
    </location>
</feature>
<dbReference type="Pfam" id="PF00326">
    <property type="entry name" value="Peptidase_S9"/>
    <property type="match status" value="1"/>
</dbReference>
<evidence type="ECO:0000259" key="3">
    <source>
        <dbReference type="Pfam" id="PF00326"/>
    </source>
</evidence>
<dbReference type="Gene3D" id="2.120.10.30">
    <property type="entry name" value="TolB, C-terminal domain"/>
    <property type="match status" value="1"/>
</dbReference>
<feature type="chain" id="PRO_5035689271" description="Peptidase S9 prolyl oligopeptidase catalytic domain-containing protein" evidence="2">
    <location>
        <begin position="20"/>
        <end position="697"/>
    </location>
</feature>
<evidence type="ECO:0000313" key="7">
    <source>
        <dbReference type="Proteomes" id="UP000663866"/>
    </source>
</evidence>
<evidence type="ECO:0000256" key="2">
    <source>
        <dbReference type="SAM" id="SignalP"/>
    </source>
</evidence>
<evidence type="ECO:0000313" key="6">
    <source>
        <dbReference type="Proteomes" id="UP000663856"/>
    </source>
</evidence>
<dbReference type="InterPro" id="IPR001375">
    <property type="entry name" value="Peptidase_S9_cat"/>
</dbReference>
<dbReference type="GO" id="GO:0004252">
    <property type="term" value="F:serine-type endopeptidase activity"/>
    <property type="evidence" value="ECO:0007669"/>
    <property type="project" value="TreeGrafter"/>
</dbReference>
<dbReference type="EMBL" id="CAJOBG010000686">
    <property type="protein sequence ID" value="CAF3845268.1"/>
    <property type="molecule type" value="Genomic_DNA"/>
</dbReference>
<accession>A0A816NF50</accession>
<evidence type="ECO:0000313" key="4">
    <source>
        <dbReference type="EMBL" id="CAF2032982.1"/>
    </source>
</evidence>
<dbReference type="EMBL" id="CAJNRF010002042">
    <property type="protein sequence ID" value="CAF2032982.1"/>
    <property type="molecule type" value="Genomic_DNA"/>
</dbReference>
<dbReference type="InterPro" id="IPR029058">
    <property type="entry name" value="AB_hydrolase_fold"/>
</dbReference>
<dbReference type="InterPro" id="IPR011042">
    <property type="entry name" value="6-blade_b-propeller_TolB-like"/>
</dbReference>
<dbReference type="Gene3D" id="3.40.50.1820">
    <property type="entry name" value="alpha/beta hydrolase"/>
    <property type="match status" value="1"/>
</dbReference>
<organism evidence="4 6">
    <name type="scientific">Rotaria magnacalcarata</name>
    <dbReference type="NCBI Taxonomy" id="392030"/>
    <lineage>
        <taxon>Eukaryota</taxon>
        <taxon>Metazoa</taxon>
        <taxon>Spiralia</taxon>
        <taxon>Gnathifera</taxon>
        <taxon>Rotifera</taxon>
        <taxon>Eurotatoria</taxon>
        <taxon>Bdelloidea</taxon>
        <taxon>Philodinida</taxon>
        <taxon>Philodinidae</taxon>
        <taxon>Rotaria</taxon>
    </lineage>
</organism>
<dbReference type="SUPFAM" id="SSF82171">
    <property type="entry name" value="DPP6 N-terminal domain-like"/>
    <property type="match status" value="1"/>
</dbReference>
<gene>
    <name evidence="5" type="ORF">OVN521_LOCUS6513</name>
    <name evidence="4" type="ORF">WKI299_LOCUS6870</name>
</gene>
<dbReference type="AlphaFoldDB" id="A0A816NF50"/>
<evidence type="ECO:0000256" key="1">
    <source>
        <dbReference type="ARBA" id="ARBA00022801"/>
    </source>
</evidence>
<keyword evidence="1" id="KW-0378">Hydrolase</keyword>
<comment type="caution">
    <text evidence="4">The sequence shown here is derived from an EMBL/GenBank/DDBJ whole genome shotgun (WGS) entry which is preliminary data.</text>
</comment>
<keyword evidence="2" id="KW-0732">Signal</keyword>